<dbReference type="PANTHER" id="PTHR44099">
    <property type="entry name" value="RABCONNECTIN-3B, ISOFORM A"/>
    <property type="match status" value="1"/>
</dbReference>
<dbReference type="InterPro" id="IPR036322">
    <property type="entry name" value="WD40_repeat_dom_sf"/>
</dbReference>
<reference evidence="1" key="1">
    <citation type="submission" date="2023-03" db="EMBL/GenBank/DDBJ databases">
        <authorList>
            <person name="Steffen K."/>
            <person name="Cardenas P."/>
        </authorList>
    </citation>
    <scope>NUCLEOTIDE SEQUENCE</scope>
</reference>
<dbReference type="AlphaFoldDB" id="A0AA35WNT3"/>
<protein>
    <submittedName>
        <fullName evidence="1">WD repeat-containing protein 7</fullName>
    </submittedName>
</protein>
<dbReference type="Pfam" id="PF00400">
    <property type="entry name" value="WD40"/>
    <property type="match status" value="2"/>
</dbReference>
<keyword evidence="2" id="KW-1185">Reference proteome</keyword>
<evidence type="ECO:0000313" key="1">
    <source>
        <dbReference type="EMBL" id="CAI8021220.1"/>
    </source>
</evidence>
<dbReference type="GO" id="GO:0005737">
    <property type="term" value="C:cytoplasm"/>
    <property type="evidence" value="ECO:0007669"/>
    <property type="project" value="TreeGrafter"/>
</dbReference>
<dbReference type="SMART" id="SM00320">
    <property type="entry name" value="WD40"/>
    <property type="match status" value="2"/>
</dbReference>
<comment type="caution">
    <text evidence="1">The sequence shown here is derived from an EMBL/GenBank/DDBJ whole genome shotgun (WGS) entry which is preliminary data.</text>
</comment>
<dbReference type="Proteomes" id="UP001174909">
    <property type="component" value="Unassembled WGS sequence"/>
</dbReference>
<dbReference type="SUPFAM" id="SSF50978">
    <property type="entry name" value="WD40 repeat-like"/>
    <property type="match status" value="1"/>
</dbReference>
<dbReference type="PANTHER" id="PTHR44099:SF4">
    <property type="entry name" value="RABCONNECTIN-3B, ISOFORM A"/>
    <property type="match status" value="1"/>
</dbReference>
<dbReference type="EMBL" id="CASHTH010001875">
    <property type="protein sequence ID" value="CAI8021220.1"/>
    <property type="molecule type" value="Genomic_DNA"/>
</dbReference>
<evidence type="ECO:0000313" key="2">
    <source>
        <dbReference type="Proteomes" id="UP001174909"/>
    </source>
</evidence>
<name>A0AA35WNT3_GEOBA</name>
<gene>
    <name evidence="1" type="ORF">GBAR_LOCUS12616</name>
</gene>
<sequence>MSFIQMNVPLVFWGRRPPSHKIMCICRSEERKGVATGSQSGQICLWDVYRDHQSEKIKLRPRCLLFGGISAIKSLCFVKTFSGDRDRIASLSEKGTVSVWDGKDGACLKYIVIPGSHTGIKALSRTKYSETLLVLYGRYSSIHILDAISLDTLCVLRSSCKPNWNAQISFLISPEKKGIK</sequence>
<proteinExistence type="predicted"/>
<dbReference type="Gene3D" id="2.130.10.10">
    <property type="entry name" value="YVTN repeat-like/Quinoprotein amine dehydrogenase"/>
    <property type="match status" value="1"/>
</dbReference>
<dbReference type="InterPro" id="IPR001680">
    <property type="entry name" value="WD40_rpt"/>
</dbReference>
<accession>A0AA35WNT3</accession>
<organism evidence="1 2">
    <name type="scientific">Geodia barretti</name>
    <name type="common">Barrett's horny sponge</name>
    <dbReference type="NCBI Taxonomy" id="519541"/>
    <lineage>
        <taxon>Eukaryota</taxon>
        <taxon>Metazoa</taxon>
        <taxon>Porifera</taxon>
        <taxon>Demospongiae</taxon>
        <taxon>Heteroscleromorpha</taxon>
        <taxon>Tetractinellida</taxon>
        <taxon>Astrophorina</taxon>
        <taxon>Geodiidae</taxon>
        <taxon>Geodia</taxon>
    </lineage>
</organism>
<dbReference type="InterPro" id="IPR015943">
    <property type="entry name" value="WD40/YVTN_repeat-like_dom_sf"/>
</dbReference>
<dbReference type="InterPro" id="IPR049916">
    <property type="entry name" value="WDR72-like"/>
</dbReference>